<dbReference type="SUPFAM" id="SSF141523">
    <property type="entry name" value="L,D-transpeptidase catalytic domain-like"/>
    <property type="match status" value="1"/>
</dbReference>
<feature type="active site" description="Nucleophile" evidence="7">
    <location>
        <position position="165"/>
    </location>
</feature>
<protein>
    <submittedName>
        <fullName evidence="10">Murein L,D-transpeptidase YafK</fullName>
    </submittedName>
</protein>
<dbReference type="PANTHER" id="PTHR36699">
    <property type="entry name" value="LD-TRANSPEPTIDASE"/>
    <property type="match status" value="1"/>
</dbReference>
<evidence type="ECO:0000313" key="10">
    <source>
        <dbReference type="EMBL" id="MET3692660.1"/>
    </source>
</evidence>
<keyword evidence="8" id="KW-0812">Transmembrane</keyword>
<dbReference type="Pfam" id="PF03734">
    <property type="entry name" value="YkuD"/>
    <property type="match status" value="1"/>
</dbReference>
<gene>
    <name evidence="10" type="ORF">ABID43_002200</name>
</gene>
<dbReference type="PANTHER" id="PTHR36699:SF1">
    <property type="entry name" value="L,D-TRANSPEPTIDASE YAFK-RELATED"/>
    <property type="match status" value="1"/>
</dbReference>
<evidence type="ECO:0000256" key="1">
    <source>
        <dbReference type="ARBA" id="ARBA00004752"/>
    </source>
</evidence>
<comment type="caution">
    <text evidence="10">The sequence shown here is derived from an EMBL/GenBank/DDBJ whole genome shotgun (WGS) entry which is preliminary data.</text>
</comment>
<keyword evidence="6 7" id="KW-0961">Cell wall biogenesis/degradation</keyword>
<dbReference type="Proteomes" id="UP001549145">
    <property type="component" value="Unassembled WGS sequence"/>
</dbReference>
<comment type="pathway">
    <text evidence="1 7">Cell wall biogenesis; peptidoglycan biosynthesis.</text>
</comment>
<keyword evidence="8" id="KW-1133">Transmembrane helix</keyword>
<keyword evidence="4 7" id="KW-0133">Cell shape</keyword>
<feature type="domain" description="L,D-TPase catalytic" evidence="9">
    <location>
        <begin position="53"/>
        <end position="189"/>
    </location>
</feature>
<keyword evidence="3" id="KW-0808">Transferase</keyword>
<organism evidence="10 11">
    <name type="scientific">Methylobacterium goesingense</name>
    <dbReference type="NCBI Taxonomy" id="243690"/>
    <lineage>
        <taxon>Bacteria</taxon>
        <taxon>Pseudomonadati</taxon>
        <taxon>Pseudomonadota</taxon>
        <taxon>Alphaproteobacteria</taxon>
        <taxon>Hyphomicrobiales</taxon>
        <taxon>Methylobacteriaceae</taxon>
        <taxon>Methylobacterium</taxon>
    </lineage>
</organism>
<sequence length="190" mass="20812">MTAADRVNSPRWRRRIASAAAIVVLVLVALVVVDQRQWLRVAPPLVPEPDRADRILVEKAARRLTLLRDGRVLATYPVSLGFSPQGQKFRAGDGRTPEGTYAIAYRNPRSVAHLSLKVSYPTPDQALRAATQGRAPGGDIMIHGLFNGLSWLGSLHRLVDWTNGCVGVTNAEMEAIYARVDTGTPIEIRP</sequence>
<reference evidence="10 11" key="1">
    <citation type="submission" date="2024-06" db="EMBL/GenBank/DDBJ databases">
        <title>Genomic Encyclopedia of Type Strains, Phase IV (KMG-IV): sequencing the most valuable type-strain genomes for metagenomic binning, comparative biology and taxonomic classification.</title>
        <authorList>
            <person name="Goeker M."/>
        </authorList>
    </citation>
    <scope>NUCLEOTIDE SEQUENCE [LARGE SCALE GENOMIC DNA]</scope>
    <source>
        <strain evidence="10 11">DSM 21331</strain>
    </source>
</reference>
<name>A0ABV2L714_9HYPH</name>
<evidence type="ECO:0000256" key="6">
    <source>
        <dbReference type="ARBA" id="ARBA00023316"/>
    </source>
</evidence>
<evidence type="ECO:0000256" key="7">
    <source>
        <dbReference type="PROSITE-ProRule" id="PRU01373"/>
    </source>
</evidence>
<keyword evidence="5 7" id="KW-0573">Peptidoglycan synthesis</keyword>
<proteinExistence type="inferred from homology"/>
<accession>A0ABV2L714</accession>
<evidence type="ECO:0000256" key="2">
    <source>
        <dbReference type="ARBA" id="ARBA00005992"/>
    </source>
</evidence>
<feature type="transmembrane region" description="Helical" evidence="8">
    <location>
        <begin position="16"/>
        <end position="33"/>
    </location>
</feature>
<dbReference type="PROSITE" id="PS52029">
    <property type="entry name" value="LD_TPASE"/>
    <property type="match status" value="1"/>
</dbReference>
<dbReference type="Gene3D" id="2.40.440.10">
    <property type="entry name" value="L,D-transpeptidase catalytic domain-like"/>
    <property type="match status" value="1"/>
</dbReference>
<evidence type="ECO:0000313" key="11">
    <source>
        <dbReference type="Proteomes" id="UP001549145"/>
    </source>
</evidence>
<dbReference type="CDD" id="cd16913">
    <property type="entry name" value="YkuD_like"/>
    <property type="match status" value="1"/>
</dbReference>
<evidence type="ECO:0000256" key="8">
    <source>
        <dbReference type="SAM" id="Phobius"/>
    </source>
</evidence>
<feature type="active site" description="Proton donor/acceptor" evidence="7">
    <location>
        <position position="143"/>
    </location>
</feature>
<evidence type="ECO:0000256" key="4">
    <source>
        <dbReference type="ARBA" id="ARBA00022960"/>
    </source>
</evidence>
<dbReference type="RefSeq" id="WP_238277754.1">
    <property type="nucleotide sequence ID" value="NZ_BPQL01000025.1"/>
</dbReference>
<comment type="similarity">
    <text evidence="2">Belongs to the YkuD family.</text>
</comment>
<evidence type="ECO:0000259" key="9">
    <source>
        <dbReference type="PROSITE" id="PS52029"/>
    </source>
</evidence>
<dbReference type="InterPro" id="IPR038063">
    <property type="entry name" value="Transpep_catalytic_dom"/>
</dbReference>
<keyword evidence="8" id="KW-0472">Membrane</keyword>
<dbReference type="EMBL" id="JBEPMM010000005">
    <property type="protein sequence ID" value="MET3692660.1"/>
    <property type="molecule type" value="Genomic_DNA"/>
</dbReference>
<dbReference type="InterPro" id="IPR005490">
    <property type="entry name" value="LD_TPept_cat_dom"/>
</dbReference>
<evidence type="ECO:0000256" key="5">
    <source>
        <dbReference type="ARBA" id="ARBA00022984"/>
    </source>
</evidence>
<keyword evidence="11" id="KW-1185">Reference proteome</keyword>
<evidence type="ECO:0000256" key="3">
    <source>
        <dbReference type="ARBA" id="ARBA00022679"/>
    </source>
</evidence>